<feature type="compositionally biased region" description="Polar residues" evidence="1">
    <location>
        <begin position="1"/>
        <end position="13"/>
    </location>
</feature>
<evidence type="ECO:0000256" key="1">
    <source>
        <dbReference type="SAM" id="MobiDB-lite"/>
    </source>
</evidence>
<evidence type="ECO:0000313" key="3">
    <source>
        <dbReference type="Proteomes" id="UP001295740"/>
    </source>
</evidence>
<keyword evidence="3" id="KW-1185">Reference proteome</keyword>
<comment type="caution">
    <text evidence="2">The sequence shown here is derived from an EMBL/GenBank/DDBJ whole genome shotgun (WGS) entry which is preliminary data.</text>
</comment>
<feature type="region of interest" description="Disordered" evidence="1">
    <location>
        <begin position="1"/>
        <end position="76"/>
    </location>
</feature>
<reference evidence="2" key="1">
    <citation type="submission" date="2023-10" db="EMBL/GenBank/DDBJ databases">
        <authorList>
            <person name="Hackl T."/>
        </authorList>
    </citation>
    <scope>NUCLEOTIDE SEQUENCE</scope>
</reference>
<gene>
    <name evidence="2" type="ORF">KHLLAP_LOCUS8702</name>
</gene>
<proteinExistence type="predicted"/>
<accession>A0AAI8YI87</accession>
<evidence type="ECO:0000313" key="2">
    <source>
        <dbReference type="EMBL" id="CAJ2508234.1"/>
    </source>
</evidence>
<organism evidence="2 3">
    <name type="scientific">Anthostomella pinea</name>
    <dbReference type="NCBI Taxonomy" id="933095"/>
    <lineage>
        <taxon>Eukaryota</taxon>
        <taxon>Fungi</taxon>
        <taxon>Dikarya</taxon>
        <taxon>Ascomycota</taxon>
        <taxon>Pezizomycotina</taxon>
        <taxon>Sordariomycetes</taxon>
        <taxon>Xylariomycetidae</taxon>
        <taxon>Xylariales</taxon>
        <taxon>Xylariaceae</taxon>
        <taxon>Anthostomella</taxon>
    </lineage>
</organism>
<sequence length="76" mass="8339">MAGFTFTTSSPSIMNFGRSGYNKDGDNEDDGMRLNFGRSGYNKDGDNEDDGFRLSGRSGYNKDGDDETDKGRSGYN</sequence>
<dbReference type="AlphaFoldDB" id="A0AAI8YI87"/>
<name>A0AAI8YI87_9PEZI</name>
<dbReference type="Proteomes" id="UP001295740">
    <property type="component" value="Unassembled WGS sequence"/>
</dbReference>
<dbReference type="EMBL" id="CAUWAG010000010">
    <property type="protein sequence ID" value="CAJ2508234.1"/>
    <property type="molecule type" value="Genomic_DNA"/>
</dbReference>
<protein>
    <submittedName>
        <fullName evidence="2">Uu.00g094200.m01.CDS01</fullName>
    </submittedName>
</protein>